<dbReference type="PRINTS" id="PR00087">
    <property type="entry name" value="LIPOXYGENASE"/>
</dbReference>
<evidence type="ECO:0000256" key="3">
    <source>
        <dbReference type="ARBA" id="ARBA00023002"/>
    </source>
</evidence>
<dbReference type="SUPFAM" id="SSF48484">
    <property type="entry name" value="Lipoxigenase"/>
    <property type="match status" value="1"/>
</dbReference>
<evidence type="ECO:0000256" key="1">
    <source>
        <dbReference type="ARBA" id="ARBA00022723"/>
    </source>
</evidence>
<dbReference type="GO" id="GO:0034440">
    <property type="term" value="P:lipid oxidation"/>
    <property type="evidence" value="ECO:0007669"/>
    <property type="project" value="InterPro"/>
</dbReference>
<dbReference type="PROSITE" id="PS51393">
    <property type="entry name" value="LIPOXYGENASE_3"/>
    <property type="match status" value="1"/>
</dbReference>
<evidence type="ECO:0000256" key="2">
    <source>
        <dbReference type="ARBA" id="ARBA00022964"/>
    </source>
</evidence>
<evidence type="ECO:0000256" key="5">
    <source>
        <dbReference type="PROSITE-ProRule" id="PRU00152"/>
    </source>
</evidence>
<dbReference type="Proteomes" id="UP000838412">
    <property type="component" value="Chromosome 10"/>
</dbReference>
<gene>
    <name evidence="8" type="primary">ALOX5</name>
    <name evidence="8" type="ORF">BLAG_LOCUS3002</name>
</gene>
<feature type="domain" description="PLAT" evidence="6">
    <location>
        <begin position="45"/>
        <end position="163"/>
    </location>
</feature>
<proteinExistence type="predicted"/>
<dbReference type="Pfam" id="PF01477">
    <property type="entry name" value="PLAT"/>
    <property type="match status" value="1"/>
</dbReference>
<dbReference type="PROSITE" id="PS50095">
    <property type="entry name" value="PLAT"/>
    <property type="match status" value="1"/>
</dbReference>
<dbReference type="InterPro" id="IPR001024">
    <property type="entry name" value="PLAT/LH2_dom"/>
</dbReference>
<name>A0A8J9YN31_BRALA</name>
<dbReference type="OrthoDB" id="407298at2759"/>
<dbReference type="Pfam" id="PF00305">
    <property type="entry name" value="Lipoxygenase"/>
    <property type="match status" value="1"/>
</dbReference>
<feature type="domain" description="Lipoxygenase" evidence="7">
    <location>
        <begin position="157"/>
        <end position="702"/>
    </location>
</feature>
<dbReference type="InterPro" id="IPR036392">
    <property type="entry name" value="PLAT/LH2_dom_sf"/>
</dbReference>
<keyword evidence="9" id="KW-1185">Reference proteome</keyword>
<evidence type="ECO:0000256" key="4">
    <source>
        <dbReference type="ARBA" id="ARBA00023098"/>
    </source>
</evidence>
<keyword evidence="3" id="KW-0560">Oxidoreductase</keyword>
<accession>A0A8J9YN31</accession>
<comment type="caution">
    <text evidence="5">Lacks conserved residue(s) required for the propagation of feature annotation.</text>
</comment>
<dbReference type="PANTHER" id="PTHR11771">
    <property type="entry name" value="LIPOXYGENASE"/>
    <property type="match status" value="1"/>
</dbReference>
<dbReference type="InterPro" id="IPR000907">
    <property type="entry name" value="LipOase"/>
</dbReference>
<keyword evidence="2" id="KW-0223">Dioxygenase</keyword>
<dbReference type="Gene3D" id="1.20.245.10">
    <property type="entry name" value="Lipoxygenase-1, Domain 5"/>
    <property type="match status" value="1"/>
</dbReference>
<dbReference type="Gene3D" id="2.40.180.10">
    <property type="entry name" value="Catalase core domain"/>
    <property type="match status" value="1"/>
</dbReference>
<dbReference type="GO" id="GO:0016702">
    <property type="term" value="F:oxidoreductase activity, acting on single donors with incorporation of molecular oxygen, incorporation of two atoms of oxygen"/>
    <property type="evidence" value="ECO:0007669"/>
    <property type="project" value="InterPro"/>
</dbReference>
<evidence type="ECO:0000313" key="9">
    <source>
        <dbReference type="Proteomes" id="UP000838412"/>
    </source>
</evidence>
<dbReference type="InterPro" id="IPR020834">
    <property type="entry name" value="LipOase_CS"/>
</dbReference>
<dbReference type="EMBL" id="OV696695">
    <property type="protein sequence ID" value="CAH1238365.1"/>
    <property type="molecule type" value="Genomic_DNA"/>
</dbReference>
<evidence type="ECO:0000259" key="6">
    <source>
        <dbReference type="PROSITE" id="PS50095"/>
    </source>
</evidence>
<dbReference type="InterPro" id="IPR036226">
    <property type="entry name" value="LipOase_C_sf"/>
</dbReference>
<dbReference type="AlphaFoldDB" id="A0A8J9YN31"/>
<organism evidence="8 9">
    <name type="scientific">Branchiostoma lanceolatum</name>
    <name type="common">Common lancelet</name>
    <name type="synonym">Amphioxus lanceolatum</name>
    <dbReference type="NCBI Taxonomy" id="7740"/>
    <lineage>
        <taxon>Eukaryota</taxon>
        <taxon>Metazoa</taxon>
        <taxon>Chordata</taxon>
        <taxon>Cephalochordata</taxon>
        <taxon>Leptocardii</taxon>
        <taxon>Amphioxiformes</taxon>
        <taxon>Branchiostomatidae</taxon>
        <taxon>Branchiostoma</taxon>
    </lineage>
</organism>
<keyword evidence="1" id="KW-0479">Metal-binding</keyword>
<sequence length="702" mass="79884">MQLISSLVNSESTKSRSYDRSTIYRGLVQWFKNMGVSCSSESSAVDAVITVRTGDVKGGGTDGNVYIALHDIKGNRTRDVLLDVRWKNDFEAGSLDTFKIGDAKLPYDLKEIEIWRDNSMKADDWFVEVVTVDIVGEPNKFVFPVQRWVNAGERLFLTQYDSCLPQFEQHPEQRTRQLNLKRQLYQYQQNVEGLPVQIKDLPRDERFSNDYRHDIVKKKLALIAQSKIVNITSDKWTSLDDLKNVYKNNLGPPKGMNYWKEDLNFGEQRLMGCNPNIFELCREIPENFGVTAEMLEPLLEGISLEDALGSKRLYMVDLTFLEGTECTKNRTICAPYALLFLNKDKDLMPVAIQLFPTKGPDNPVFLPSDPPYTWMIAKMWYNMADCSFHQSCTHLGLTHIIAESCAICTHRQLSASHPMFRLVAPHFLYLLAINTLALDRLVCPGGWIDKTMQMGRDGLFNIVKKVWKDWRLDVQGTLPADLEKRGVEDVEALPNYPYRDDALPIWYAINRYVRKVVENTYDVPAKIAEDDELQAWARELAAPQAEGGCEIKGVPGNGKFTTVDEIVATVTSIIFICSVSHAAANFAQYDEYAFPPNYPAFMHGEPPKTKDPLTEEDIISALPDKSHTLDIMVVTKILSDRGTQPLGDFERQYMYDPLGVKAWKEFRQELATISQESSERDKARKTSYPYLNPSEIPNAISI</sequence>
<reference evidence="8" key="1">
    <citation type="submission" date="2022-01" db="EMBL/GenBank/DDBJ databases">
        <authorList>
            <person name="Braso-Vives M."/>
        </authorList>
    </citation>
    <scope>NUCLEOTIDE SEQUENCE</scope>
</reference>
<dbReference type="PROSITE" id="PS00081">
    <property type="entry name" value="LIPOXYGENASE_2"/>
    <property type="match status" value="1"/>
</dbReference>
<dbReference type="InterPro" id="IPR013819">
    <property type="entry name" value="LipOase_C"/>
</dbReference>
<dbReference type="GO" id="GO:0046872">
    <property type="term" value="F:metal ion binding"/>
    <property type="evidence" value="ECO:0007669"/>
    <property type="project" value="UniProtKB-KW"/>
</dbReference>
<protein>
    <submittedName>
        <fullName evidence="8">ALOX5 protein</fullName>
    </submittedName>
</protein>
<dbReference type="Gene3D" id="3.10.450.60">
    <property type="match status" value="1"/>
</dbReference>
<dbReference type="SUPFAM" id="SSF49723">
    <property type="entry name" value="Lipase/lipooxygenase domain (PLAT/LH2 domain)"/>
    <property type="match status" value="1"/>
</dbReference>
<keyword evidence="4" id="KW-0443">Lipid metabolism</keyword>
<evidence type="ECO:0000313" key="8">
    <source>
        <dbReference type="EMBL" id="CAH1238365.1"/>
    </source>
</evidence>
<evidence type="ECO:0000259" key="7">
    <source>
        <dbReference type="PROSITE" id="PS51393"/>
    </source>
</evidence>